<reference evidence="2" key="1">
    <citation type="submission" date="2016-11" db="EMBL/GenBank/DDBJ databases">
        <authorList>
            <person name="Varghese N."/>
            <person name="Submissions S."/>
        </authorList>
    </citation>
    <scope>NUCLEOTIDE SEQUENCE [LARGE SCALE GENOMIC DNA]</scope>
    <source>
        <strain evidence="2">DSM 10124</strain>
    </source>
</reference>
<name>A0A1M4VTH9_9CLOT</name>
<evidence type="ECO:0000313" key="2">
    <source>
        <dbReference type="Proteomes" id="UP000184423"/>
    </source>
</evidence>
<dbReference type="SUPFAM" id="SSF103642">
    <property type="entry name" value="Sec-C motif"/>
    <property type="match status" value="1"/>
</dbReference>
<proteinExistence type="predicted"/>
<dbReference type="AlphaFoldDB" id="A0A1M4VTH9"/>
<dbReference type="Proteomes" id="UP000184423">
    <property type="component" value="Unassembled WGS sequence"/>
</dbReference>
<dbReference type="PANTHER" id="PTHR33747:SF1">
    <property type="entry name" value="ADENYLATE CYCLASE-ASSOCIATED CAP C-TERMINAL DOMAIN-CONTAINING PROTEIN"/>
    <property type="match status" value="1"/>
</dbReference>
<dbReference type="RefSeq" id="WP_073248133.1">
    <property type="nucleotide sequence ID" value="NZ_FQVG01000013.1"/>
</dbReference>
<keyword evidence="2" id="KW-1185">Reference proteome</keyword>
<gene>
    <name evidence="1" type="ORF">SAMN02746091_00986</name>
</gene>
<dbReference type="Gene3D" id="3.10.450.50">
    <property type="match status" value="1"/>
</dbReference>
<dbReference type="PANTHER" id="PTHR33747">
    <property type="entry name" value="UPF0225 PROTEIN SCO1677"/>
    <property type="match status" value="1"/>
</dbReference>
<accession>A0A1M4VTH9</accession>
<dbReference type="NCBIfam" id="NF004088">
    <property type="entry name" value="PRK05590.1"/>
    <property type="match status" value="1"/>
</dbReference>
<organism evidence="1 2">
    <name type="scientific">Caloramator proteoclasticus DSM 10124</name>
    <dbReference type="NCBI Taxonomy" id="1121262"/>
    <lineage>
        <taxon>Bacteria</taxon>
        <taxon>Bacillati</taxon>
        <taxon>Bacillota</taxon>
        <taxon>Clostridia</taxon>
        <taxon>Eubacteriales</taxon>
        <taxon>Clostridiaceae</taxon>
        <taxon>Caloramator</taxon>
    </lineage>
</organism>
<dbReference type="EMBL" id="FQVG01000013">
    <property type="protein sequence ID" value="SHE72344.1"/>
    <property type="molecule type" value="Genomic_DNA"/>
</dbReference>
<dbReference type="InterPro" id="IPR004027">
    <property type="entry name" value="SEC_C_motif"/>
</dbReference>
<evidence type="ECO:0000313" key="1">
    <source>
        <dbReference type="EMBL" id="SHE72344.1"/>
    </source>
</evidence>
<dbReference type="Pfam" id="PF02810">
    <property type="entry name" value="SEC-C"/>
    <property type="match status" value="1"/>
</dbReference>
<protein>
    <submittedName>
        <fullName evidence="1">SEC-C motif-containing protein</fullName>
    </submittedName>
</protein>
<sequence length="165" mass="19379">MSLYKKWEELADSKVNAPDYEEFWTDYLKKEQLIYKDILENKKNIIEGKLKDLANQYGVDELTFAAFVSGINTSLVNPVDEEKLEEDTELKLEIDFEKLYYNMLDAKANWLYELPEWDGILTVERRKEIRKEYNKSKIVVNENKVGRNDPCPCGSGKKYKKCCGK</sequence>